<dbReference type="PANTHER" id="PTHR23159:SF31">
    <property type="entry name" value="CENTROSOME-ASSOCIATED PROTEIN CEP250 ISOFORM X1"/>
    <property type="match status" value="1"/>
</dbReference>
<evidence type="ECO:0000313" key="4">
    <source>
        <dbReference type="Proteomes" id="UP000193144"/>
    </source>
</evidence>
<feature type="compositionally biased region" description="Polar residues" evidence="2">
    <location>
        <begin position="544"/>
        <end position="575"/>
    </location>
</feature>
<dbReference type="EMBL" id="MCFA01000126">
    <property type="protein sequence ID" value="ORY05382.1"/>
    <property type="molecule type" value="Genomic_DNA"/>
</dbReference>
<feature type="coiled-coil region" evidence="1">
    <location>
        <begin position="175"/>
        <end position="295"/>
    </location>
</feature>
<dbReference type="Proteomes" id="UP000193144">
    <property type="component" value="Unassembled WGS sequence"/>
</dbReference>
<proteinExistence type="predicted"/>
<gene>
    <name evidence="3" type="ORF">BCR34DRAFT_45446</name>
</gene>
<feature type="compositionally biased region" description="Polar residues" evidence="2">
    <location>
        <begin position="348"/>
        <end position="359"/>
    </location>
</feature>
<dbReference type="PANTHER" id="PTHR23159">
    <property type="entry name" value="CENTROSOMAL PROTEIN 2"/>
    <property type="match status" value="1"/>
</dbReference>
<feature type="region of interest" description="Disordered" evidence="2">
    <location>
        <begin position="1"/>
        <end position="21"/>
    </location>
</feature>
<evidence type="ECO:0000256" key="2">
    <source>
        <dbReference type="SAM" id="MobiDB-lite"/>
    </source>
</evidence>
<keyword evidence="1" id="KW-0175">Coiled coil</keyword>
<dbReference type="AlphaFoldDB" id="A0A1Y1Z505"/>
<feature type="region of interest" description="Disordered" evidence="2">
    <location>
        <begin position="331"/>
        <end position="377"/>
    </location>
</feature>
<evidence type="ECO:0000256" key="1">
    <source>
        <dbReference type="SAM" id="Coils"/>
    </source>
</evidence>
<dbReference type="STRING" id="1231657.A0A1Y1Z505"/>
<organism evidence="3 4">
    <name type="scientific">Clohesyomyces aquaticus</name>
    <dbReference type="NCBI Taxonomy" id="1231657"/>
    <lineage>
        <taxon>Eukaryota</taxon>
        <taxon>Fungi</taxon>
        <taxon>Dikarya</taxon>
        <taxon>Ascomycota</taxon>
        <taxon>Pezizomycotina</taxon>
        <taxon>Dothideomycetes</taxon>
        <taxon>Pleosporomycetidae</taxon>
        <taxon>Pleosporales</taxon>
        <taxon>Lindgomycetaceae</taxon>
        <taxon>Clohesyomyces</taxon>
    </lineage>
</organism>
<accession>A0A1Y1Z505</accession>
<feature type="compositionally biased region" description="Polar residues" evidence="2">
    <location>
        <begin position="609"/>
        <end position="626"/>
    </location>
</feature>
<feature type="compositionally biased region" description="Basic and acidic residues" evidence="2">
    <location>
        <begin position="1"/>
        <end position="10"/>
    </location>
</feature>
<evidence type="ECO:0000313" key="3">
    <source>
        <dbReference type="EMBL" id="ORY05382.1"/>
    </source>
</evidence>
<dbReference type="Gene3D" id="1.10.287.1490">
    <property type="match status" value="1"/>
</dbReference>
<sequence>MIDQNKKAKEQITTSKQEMVEKTREKIVEANALWTNELHRLTHEKDEKEKSLQTTTKELDATRDALQRSQQQHRNAESDLNNLRTEKAEIESRLRNFQQTVRDSVALSAELKSLKEQVRLGGSTLEAKESEISTFQQEQRTLREQVTASQESVDQHKTSLEAIGKHFETERAELQEKHRMALKEAEDKVMSLRKEKRDMELALEQARLSANSLLKDTRTEFALEKETLHKEIAELRSAKLQSKLELQHLRKEDVETEKRLGGALRTEIGELQRRLHESEATLKESQANVIRVESQKKRELELHKMKTAAKFSEISRRASMAVNNRCQDGVASGVTDSLGPQSSQQSSAEAPTFSQTSGTAAGDGVELQNARPKKKVNRMNNTVSSIIETQRSVHAVERQAAETQPDNHVEWSDNFHGVDPVLLDGPAVPGRFDENGLLLRERTGEMVPETQEESALSFGFDQFNERINQAGTKAGSPYKTSSSLSSYDSEVNDIMGREYVAESIPPINPSLSWSPRNRSVNFVTPDRLRQVPIYDMDPTERPRSQANTASRIAPSSAQAKNSQAAVSRRNPTFYDQRSPEVGGMSKLNRSHHNLSEANVKRGHKVSPRPIQTRQSQYSGHQMNPPVTANERVRDLSLDAKLALRRWLGRRHHQCILLPMSILHRGQRELRRTAIIPKAKCGHLSTQRLAPVIVSPRD</sequence>
<keyword evidence="4" id="KW-1185">Reference proteome</keyword>
<dbReference type="OrthoDB" id="3798058at2759"/>
<protein>
    <submittedName>
        <fullName evidence="3">Uncharacterized protein</fullName>
    </submittedName>
</protein>
<name>A0A1Y1Z505_9PLEO</name>
<feature type="region of interest" description="Disordered" evidence="2">
    <location>
        <begin position="537"/>
        <end position="626"/>
    </location>
</feature>
<reference evidence="3 4" key="1">
    <citation type="submission" date="2016-07" db="EMBL/GenBank/DDBJ databases">
        <title>Pervasive Adenine N6-methylation of Active Genes in Fungi.</title>
        <authorList>
            <consortium name="DOE Joint Genome Institute"/>
            <person name="Mondo S.J."/>
            <person name="Dannebaum R.O."/>
            <person name="Kuo R.C."/>
            <person name="Labutti K."/>
            <person name="Haridas S."/>
            <person name="Kuo A."/>
            <person name="Salamov A."/>
            <person name="Ahrendt S.R."/>
            <person name="Lipzen A."/>
            <person name="Sullivan W."/>
            <person name="Andreopoulos W.B."/>
            <person name="Clum A."/>
            <person name="Lindquist E."/>
            <person name="Daum C."/>
            <person name="Ramamoorthy G.K."/>
            <person name="Gryganskyi A."/>
            <person name="Culley D."/>
            <person name="Magnuson J.K."/>
            <person name="James T.Y."/>
            <person name="O'Malley M.A."/>
            <person name="Stajich J.E."/>
            <person name="Spatafora J.W."/>
            <person name="Visel A."/>
            <person name="Grigoriev I.V."/>
        </authorList>
    </citation>
    <scope>NUCLEOTIDE SEQUENCE [LARGE SCALE GENOMIC DNA]</scope>
    <source>
        <strain evidence="3 4">CBS 115471</strain>
    </source>
</reference>
<comment type="caution">
    <text evidence="3">The sequence shown here is derived from an EMBL/GenBank/DDBJ whole genome shotgun (WGS) entry which is preliminary data.</text>
</comment>